<keyword evidence="8" id="KW-0520">NAD</keyword>
<evidence type="ECO:0000313" key="12">
    <source>
        <dbReference type="EMBL" id="HFC46766.1"/>
    </source>
</evidence>
<dbReference type="PROSITE" id="PS01280">
    <property type="entry name" value="GIDA_1"/>
    <property type="match status" value="1"/>
</dbReference>
<dbReference type="Gene3D" id="3.50.50.60">
    <property type="entry name" value="FAD/NAD(P)-binding domain"/>
    <property type="match status" value="2"/>
</dbReference>
<keyword evidence="7" id="KW-0274">FAD</keyword>
<evidence type="ECO:0000256" key="7">
    <source>
        <dbReference type="ARBA" id="ARBA00022827"/>
    </source>
</evidence>
<reference evidence="12" key="1">
    <citation type="journal article" date="2020" name="mSystems">
        <title>Genome- and Community-Level Interaction Insights into Carbon Utilization and Element Cycling Functions of Hydrothermarchaeota in Hydrothermal Sediment.</title>
        <authorList>
            <person name="Zhou Z."/>
            <person name="Liu Y."/>
            <person name="Xu W."/>
            <person name="Pan J."/>
            <person name="Luo Z.H."/>
            <person name="Li M."/>
        </authorList>
    </citation>
    <scope>NUCLEOTIDE SEQUENCE [LARGE SCALE GENOMIC DNA]</scope>
    <source>
        <strain evidence="12">HyVt-503</strain>
    </source>
</reference>
<dbReference type="Proteomes" id="UP000885797">
    <property type="component" value="Unassembled WGS sequence"/>
</dbReference>
<keyword evidence="5" id="KW-0285">Flavoprotein</keyword>
<evidence type="ECO:0000259" key="11">
    <source>
        <dbReference type="SMART" id="SM01228"/>
    </source>
</evidence>
<dbReference type="InterPro" id="IPR049312">
    <property type="entry name" value="GIDA_C_N"/>
</dbReference>
<proteinExistence type="inferred from homology"/>
<dbReference type="PROSITE" id="PS01281">
    <property type="entry name" value="GIDA_2"/>
    <property type="match status" value="1"/>
</dbReference>
<evidence type="ECO:0000256" key="5">
    <source>
        <dbReference type="ARBA" id="ARBA00022630"/>
    </source>
</evidence>
<dbReference type="InterPro" id="IPR026904">
    <property type="entry name" value="MnmG_C"/>
</dbReference>
<protein>
    <recommendedName>
        <fullName evidence="4">tRNA uridine 5-carboxymethylaminomethyl modification enzyme MnmG</fullName>
    </recommendedName>
    <alternativeName>
        <fullName evidence="10">Glucose-inhibited division protein A</fullName>
    </alternativeName>
</protein>
<dbReference type="AlphaFoldDB" id="A0A7V2WSZ8"/>
<dbReference type="NCBIfam" id="TIGR00136">
    <property type="entry name" value="mnmG_gidA"/>
    <property type="match status" value="1"/>
</dbReference>
<dbReference type="SUPFAM" id="SSF51905">
    <property type="entry name" value="FAD/NAD(P)-binding domain"/>
    <property type="match status" value="1"/>
</dbReference>
<dbReference type="InterPro" id="IPR047001">
    <property type="entry name" value="MnmG_C_subdom"/>
</dbReference>
<dbReference type="InterPro" id="IPR002218">
    <property type="entry name" value="MnmG-rel"/>
</dbReference>
<accession>A0A7V2WSZ8</accession>
<dbReference type="FunFam" id="3.50.50.60:FF:000002">
    <property type="entry name" value="tRNA uridine 5-carboxymethylaminomethyl modification enzyme MnmG"/>
    <property type="match status" value="1"/>
</dbReference>
<evidence type="ECO:0000256" key="6">
    <source>
        <dbReference type="ARBA" id="ARBA00022694"/>
    </source>
</evidence>
<name>A0A7V2WSZ8_9BACT</name>
<dbReference type="FunFam" id="1.10.150.570:FF:000001">
    <property type="entry name" value="tRNA uridine 5-carboxymethylaminomethyl modification enzyme MnmG"/>
    <property type="match status" value="1"/>
</dbReference>
<evidence type="ECO:0000256" key="9">
    <source>
        <dbReference type="ARBA" id="ARBA00025948"/>
    </source>
</evidence>
<evidence type="ECO:0000256" key="2">
    <source>
        <dbReference type="ARBA" id="ARBA00003717"/>
    </source>
</evidence>
<comment type="caution">
    <text evidence="12">The sequence shown here is derived from an EMBL/GenBank/DDBJ whole genome shotgun (WGS) entry which is preliminary data.</text>
</comment>
<dbReference type="InterPro" id="IPR044920">
    <property type="entry name" value="MnmG_C_subdom_sf"/>
</dbReference>
<gene>
    <name evidence="12" type="primary">mnmG</name>
    <name evidence="12" type="ORF">ENJ63_02665</name>
</gene>
<dbReference type="EMBL" id="DRND01000218">
    <property type="protein sequence ID" value="HFC46766.1"/>
    <property type="molecule type" value="Genomic_DNA"/>
</dbReference>
<evidence type="ECO:0000256" key="1">
    <source>
        <dbReference type="ARBA" id="ARBA00001974"/>
    </source>
</evidence>
<evidence type="ECO:0000256" key="4">
    <source>
        <dbReference type="ARBA" id="ARBA00020461"/>
    </source>
</evidence>
<keyword evidence="6" id="KW-0819">tRNA processing</keyword>
<feature type="non-terminal residue" evidence="12">
    <location>
        <position position="1"/>
    </location>
</feature>
<dbReference type="GO" id="GO:0050660">
    <property type="term" value="F:flavin adenine dinucleotide binding"/>
    <property type="evidence" value="ECO:0007669"/>
    <property type="project" value="InterPro"/>
</dbReference>
<evidence type="ECO:0000256" key="8">
    <source>
        <dbReference type="ARBA" id="ARBA00023027"/>
    </source>
</evidence>
<dbReference type="Pfam" id="PF01134">
    <property type="entry name" value="GIDA"/>
    <property type="match status" value="1"/>
</dbReference>
<comment type="subunit">
    <text evidence="9">Homodimer. Heterotetramer of two MnmE and two MnmG subunits.</text>
</comment>
<organism evidence="12">
    <name type="scientific">Dissulfuribacter thermophilus</name>
    <dbReference type="NCBI Taxonomy" id="1156395"/>
    <lineage>
        <taxon>Bacteria</taxon>
        <taxon>Pseudomonadati</taxon>
        <taxon>Thermodesulfobacteriota</taxon>
        <taxon>Dissulfuribacteria</taxon>
        <taxon>Dissulfuribacterales</taxon>
        <taxon>Dissulfuribacteraceae</taxon>
        <taxon>Dissulfuribacter</taxon>
    </lineage>
</organism>
<evidence type="ECO:0000256" key="10">
    <source>
        <dbReference type="ARBA" id="ARBA00031800"/>
    </source>
</evidence>
<dbReference type="HAMAP" id="MF_00129">
    <property type="entry name" value="MnmG_GidA"/>
    <property type="match status" value="1"/>
</dbReference>
<comment type="similarity">
    <text evidence="3">Belongs to the MnmG family.</text>
</comment>
<evidence type="ECO:0000256" key="3">
    <source>
        <dbReference type="ARBA" id="ARBA00007653"/>
    </source>
</evidence>
<comment type="function">
    <text evidence="2">NAD-binding protein involved in the addition of a carboxymethylaminomethyl (cmnm) group at the wobble position (U34) of certain tRNAs, forming tRNA-cmnm(5)s(2)U34.</text>
</comment>
<dbReference type="PANTHER" id="PTHR11806:SF0">
    <property type="entry name" value="PROTEIN MTO1 HOMOLOG, MITOCHONDRIAL"/>
    <property type="match status" value="1"/>
</dbReference>
<dbReference type="InterPro" id="IPR036188">
    <property type="entry name" value="FAD/NAD-bd_sf"/>
</dbReference>
<dbReference type="InterPro" id="IPR004416">
    <property type="entry name" value="MnmG"/>
</dbReference>
<sequence>GCEAALAAARMGCLTCVITINLDCIGAMSCNPAIGGLAKGHLVREIDALGGEMAKNIDATGIQFRRLNMSKGPAVRARRAQADRLHYRVRMKQVLENQPHLDIIQAMVGRLLVKDGKVFGIETTVGQEIHGKTVVVTTGTFLRGLIHIGLHNFPAGRLGDPPSNRLSRSIKGLGFEMGRLKTGTTPRLHAKTIDYSGLEIQEGDDPPPFFSFASSPRKVEQRPCHITYTTQKTHEVIRRAIHRSPLFTGVIEGVGARYCPSIEDKVHRFPDRPRHQIFLEPEGIDTVEVYPNGISTSLPIDVQIEMVHSIPGLENALILRPGYAIEYDYSDPVQLKSTLETHLVDGLFFAGQINGTSGYEEAAAQGLIAGINAALQVKGEEPLVIGRSQGYIGVLIDDLVTKGTKEPYRMFTSRAEYRLLLREDNADMRLMPIGRRLGLIDQETWERFEKKRKALKDMREELRSIRLYPNQKTNEWLKTIGTSPINNPLSLEELLRRPEVGLDTLKERYEFLKGAGEEILAQLETEVKYAGYIERQEREIQQLKQLEEQRIPPGFDYSSIPGLSREVREKLSRARPETLGMASRISGITPAALSVLRIYLKKHGKD</sequence>
<dbReference type="InterPro" id="IPR020595">
    <property type="entry name" value="MnmG-rel_CS"/>
</dbReference>
<dbReference type="SMART" id="SM01228">
    <property type="entry name" value="GIDA_assoc_3"/>
    <property type="match status" value="1"/>
</dbReference>
<dbReference type="GO" id="GO:0005829">
    <property type="term" value="C:cytosol"/>
    <property type="evidence" value="ECO:0007669"/>
    <property type="project" value="TreeGrafter"/>
</dbReference>
<dbReference type="InterPro" id="IPR040131">
    <property type="entry name" value="MnmG_N"/>
</dbReference>
<dbReference type="Pfam" id="PF13932">
    <property type="entry name" value="SAM_GIDA_C"/>
    <property type="match status" value="1"/>
</dbReference>
<dbReference type="GO" id="GO:0030488">
    <property type="term" value="P:tRNA methylation"/>
    <property type="evidence" value="ECO:0007669"/>
    <property type="project" value="TreeGrafter"/>
</dbReference>
<comment type="cofactor">
    <cofactor evidence="1">
        <name>FAD</name>
        <dbReference type="ChEBI" id="CHEBI:57692"/>
    </cofactor>
</comment>
<dbReference type="Gene3D" id="1.10.10.1800">
    <property type="entry name" value="tRNA uridine 5-carboxymethylaminomethyl modification enzyme MnmG/GidA"/>
    <property type="match status" value="1"/>
</dbReference>
<dbReference type="Gene3D" id="1.10.150.570">
    <property type="entry name" value="GidA associated domain, C-terminal subdomain"/>
    <property type="match status" value="1"/>
</dbReference>
<dbReference type="GO" id="GO:0002098">
    <property type="term" value="P:tRNA wobble uridine modification"/>
    <property type="evidence" value="ECO:0007669"/>
    <property type="project" value="InterPro"/>
</dbReference>
<feature type="domain" description="tRNA uridine 5-carboxymethylaminomethyl modification enzyme C-terminal subdomain" evidence="11">
    <location>
        <begin position="527"/>
        <end position="598"/>
    </location>
</feature>
<dbReference type="Pfam" id="PF21680">
    <property type="entry name" value="GIDA_C_1st"/>
    <property type="match status" value="1"/>
</dbReference>
<dbReference type="PANTHER" id="PTHR11806">
    <property type="entry name" value="GLUCOSE INHIBITED DIVISION PROTEIN A"/>
    <property type="match status" value="1"/>
</dbReference>